<evidence type="ECO:0000259" key="13">
    <source>
        <dbReference type="Pfam" id="PF02768"/>
    </source>
</evidence>
<gene>
    <name evidence="14" type="ORF">GH975_00675</name>
</gene>
<evidence type="ECO:0000256" key="5">
    <source>
        <dbReference type="ARBA" id="ARBA00022679"/>
    </source>
</evidence>
<proteinExistence type="inferred from homology"/>
<feature type="domain" description="DNA polymerase III beta sliding clamp N-terminal" evidence="11">
    <location>
        <begin position="1"/>
        <end position="119"/>
    </location>
</feature>
<comment type="similarity">
    <text evidence="2 10">Belongs to the beta sliding clamp family.</text>
</comment>
<evidence type="ECO:0000256" key="10">
    <source>
        <dbReference type="PIRNR" id="PIRNR000804"/>
    </source>
</evidence>
<dbReference type="EMBL" id="CP045871">
    <property type="protein sequence ID" value="QGG79148.1"/>
    <property type="molecule type" value="Genomic_DNA"/>
</dbReference>
<dbReference type="Pfam" id="PF02767">
    <property type="entry name" value="DNA_pol3_beta_2"/>
    <property type="match status" value="1"/>
</dbReference>
<dbReference type="Pfam" id="PF00712">
    <property type="entry name" value="DNA_pol3_beta"/>
    <property type="match status" value="1"/>
</dbReference>
<dbReference type="InterPro" id="IPR022634">
    <property type="entry name" value="DNA_polIII_beta_N"/>
</dbReference>
<dbReference type="RefSeq" id="WP_153712652.1">
    <property type="nucleotide sequence ID" value="NZ_CP045871.1"/>
</dbReference>
<dbReference type="GO" id="GO:0008408">
    <property type="term" value="F:3'-5' exonuclease activity"/>
    <property type="evidence" value="ECO:0007669"/>
    <property type="project" value="InterPro"/>
</dbReference>
<keyword evidence="8 10" id="KW-0239">DNA-directed DNA polymerase</keyword>
<evidence type="ECO:0000256" key="6">
    <source>
        <dbReference type="ARBA" id="ARBA00022695"/>
    </source>
</evidence>
<dbReference type="GO" id="GO:0009360">
    <property type="term" value="C:DNA polymerase III complex"/>
    <property type="evidence" value="ECO:0007669"/>
    <property type="project" value="InterPro"/>
</dbReference>
<dbReference type="GO" id="GO:0006271">
    <property type="term" value="P:DNA strand elongation involved in DNA replication"/>
    <property type="evidence" value="ECO:0007669"/>
    <property type="project" value="TreeGrafter"/>
</dbReference>
<accession>A0A5Q2Q625</accession>
<sequence>MDFTISREHFLEKATTAAAVVERKHTLPILANVLLVVDAEGSVLTGTDLDTEISIELQVDQVREGGEITLPGRKLVDILKALPADALIECRMDGAHILMRSGRSRFKLATLPAADFPRVEMQGDTTAVAVPAVPLSQAVAKVQFAMAQQDVRYYLNGMHLAVGNSLLRCVATDGHRLALSDVAIEDENAQASLILPRKAVLELAKLLGNGGDKPVSLRFSASHLQVEISGLTFTSVLIEGRFPDYERVMPKGRQNALVVDRRLFKEVLGRAAILSNEQFRGVRLGLEGSALTVATNNTEQEEAEETIEAEFDGPESYEIGFNVGYLQDVLNVIEAEQVEFHLGDPNGSALLMGKGDALSQYVVMPMRL</sequence>
<evidence type="ECO:0000259" key="12">
    <source>
        <dbReference type="Pfam" id="PF02767"/>
    </source>
</evidence>
<evidence type="ECO:0000256" key="7">
    <source>
        <dbReference type="ARBA" id="ARBA00022705"/>
    </source>
</evidence>
<keyword evidence="5 10" id="KW-0808">Transferase</keyword>
<comment type="subcellular location">
    <subcellularLocation>
        <location evidence="1 10">Cytoplasm</location>
    </subcellularLocation>
</comment>
<evidence type="ECO:0000256" key="1">
    <source>
        <dbReference type="ARBA" id="ARBA00004496"/>
    </source>
</evidence>
<feature type="domain" description="DNA polymerase III beta sliding clamp central" evidence="12">
    <location>
        <begin position="134"/>
        <end position="244"/>
    </location>
</feature>
<comment type="subunit">
    <text evidence="10">Forms a ring-shaped head-to-tail homodimer around DNA.</text>
</comment>
<dbReference type="SMART" id="SM00480">
    <property type="entry name" value="POL3Bc"/>
    <property type="match status" value="1"/>
</dbReference>
<dbReference type="Gene3D" id="3.70.10.10">
    <property type="match status" value="1"/>
</dbReference>
<dbReference type="PANTHER" id="PTHR30478:SF0">
    <property type="entry name" value="BETA SLIDING CLAMP"/>
    <property type="match status" value="1"/>
</dbReference>
<evidence type="ECO:0000259" key="11">
    <source>
        <dbReference type="Pfam" id="PF00712"/>
    </source>
</evidence>
<protein>
    <recommendedName>
        <fullName evidence="3 10">Beta sliding clamp</fullName>
    </recommendedName>
</protein>
<dbReference type="InterPro" id="IPR046938">
    <property type="entry name" value="DNA_clamp_sf"/>
</dbReference>
<dbReference type="NCBIfam" id="TIGR00663">
    <property type="entry name" value="dnan"/>
    <property type="match status" value="1"/>
</dbReference>
<dbReference type="Gene3D" id="3.10.150.10">
    <property type="entry name" value="DNA Polymerase III, subunit A, domain 2"/>
    <property type="match status" value="1"/>
</dbReference>
<evidence type="ECO:0000313" key="14">
    <source>
        <dbReference type="EMBL" id="QGG79148.1"/>
    </source>
</evidence>
<reference evidence="14 15" key="1">
    <citation type="submission" date="2019-11" db="EMBL/GenBank/DDBJ databases">
        <authorList>
            <person name="Khan S.A."/>
            <person name="Jeon C.O."/>
            <person name="Chun B.H."/>
        </authorList>
    </citation>
    <scope>NUCLEOTIDE SEQUENCE [LARGE SCALE GENOMIC DNA]</scope>
    <source>
        <strain evidence="14 15">IMCC 1097</strain>
    </source>
</reference>
<organism evidence="14 15">
    <name type="scientific">Litorivicinus lipolyticus</name>
    <dbReference type="NCBI Taxonomy" id="418701"/>
    <lineage>
        <taxon>Bacteria</taxon>
        <taxon>Pseudomonadati</taxon>
        <taxon>Pseudomonadota</taxon>
        <taxon>Gammaproteobacteria</taxon>
        <taxon>Oceanospirillales</taxon>
        <taxon>Litorivicinaceae</taxon>
        <taxon>Litorivicinus</taxon>
    </lineage>
</organism>
<evidence type="ECO:0000256" key="4">
    <source>
        <dbReference type="ARBA" id="ARBA00022490"/>
    </source>
</evidence>
<keyword evidence="15" id="KW-1185">Reference proteome</keyword>
<dbReference type="PANTHER" id="PTHR30478">
    <property type="entry name" value="DNA POLYMERASE III SUBUNIT BETA"/>
    <property type="match status" value="1"/>
</dbReference>
<dbReference type="KEGG" id="llp:GH975_00675"/>
<dbReference type="PIRSF" id="PIRSF000804">
    <property type="entry name" value="DNA_pol_III_b"/>
    <property type="match status" value="1"/>
</dbReference>
<keyword evidence="7 10" id="KW-0235">DNA replication</keyword>
<name>A0A5Q2Q625_9GAMM</name>
<dbReference type="InterPro" id="IPR001001">
    <property type="entry name" value="DNA_polIII_beta"/>
</dbReference>
<dbReference type="InterPro" id="IPR022637">
    <property type="entry name" value="DNA_polIII_beta_cen"/>
</dbReference>
<keyword evidence="9" id="KW-0238">DNA-binding</keyword>
<dbReference type="GO" id="GO:0003887">
    <property type="term" value="F:DNA-directed DNA polymerase activity"/>
    <property type="evidence" value="ECO:0007669"/>
    <property type="project" value="UniProtKB-UniRule"/>
</dbReference>
<evidence type="ECO:0000256" key="9">
    <source>
        <dbReference type="ARBA" id="ARBA00023125"/>
    </source>
</evidence>
<dbReference type="SUPFAM" id="SSF55979">
    <property type="entry name" value="DNA clamp"/>
    <property type="match status" value="3"/>
</dbReference>
<dbReference type="OrthoDB" id="8421503at2"/>
<feature type="domain" description="DNA polymerase III beta sliding clamp C-terminal" evidence="13">
    <location>
        <begin position="247"/>
        <end position="367"/>
    </location>
</feature>
<evidence type="ECO:0000256" key="2">
    <source>
        <dbReference type="ARBA" id="ARBA00010752"/>
    </source>
</evidence>
<dbReference type="Proteomes" id="UP000388235">
    <property type="component" value="Chromosome"/>
</dbReference>
<comment type="function">
    <text evidence="10">Confers DNA tethering and processivity to DNA polymerases and other proteins. Acts as a clamp, forming a ring around DNA (a reaction catalyzed by the clamp-loading complex) which diffuses in an ATP-independent manner freely and bidirectionally along dsDNA. Initially characterized for its ability to contact the catalytic subunit of DNA polymerase III (Pol III), a complex, multichain enzyme responsible for most of the replicative synthesis in bacteria; Pol III exhibits 3'-5' exonuclease proofreading activity. The beta chain is required for initiation of replication as well as for processivity of DNA replication.</text>
</comment>
<dbReference type="GO" id="GO:0003677">
    <property type="term" value="F:DNA binding"/>
    <property type="evidence" value="ECO:0007669"/>
    <property type="project" value="UniProtKB-UniRule"/>
</dbReference>
<dbReference type="GO" id="GO:0005737">
    <property type="term" value="C:cytoplasm"/>
    <property type="evidence" value="ECO:0007669"/>
    <property type="project" value="UniProtKB-SubCell"/>
</dbReference>
<keyword evidence="4 10" id="KW-0963">Cytoplasm</keyword>
<dbReference type="Pfam" id="PF02768">
    <property type="entry name" value="DNA_pol3_beta_3"/>
    <property type="match status" value="1"/>
</dbReference>
<evidence type="ECO:0000313" key="15">
    <source>
        <dbReference type="Proteomes" id="UP000388235"/>
    </source>
</evidence>
<keyword evidence="6 10" id="KW-0548">Nucleotidyltransferase</keyword>
<evidence type="ECO:0000256" key="8">
    <source>
        <dbReference type="ARBA" id="ARBA00022932"/>
    </source>
</evidence>
<dbReference type="InterPro" id="IPR022635">
    <property type="entry name" value="DNA_polIII_beta_C"/>
</dbReference>
<dbReference type="CDD" id="cd00140">
    <property type="entry name" value="beta_clamp"/>
    <property type="match status" value="1"/>
</dbReference>
<evidence type="ECO:0000256" key="3">
    <source>
        <dbReference type="ARBA" id="ARBA00021035"/>
    </source>
</evidence>
<dbReference type="AlphaFoldDB" id="A0A5Q2Q625"/>